<name>A0A1N7L0Y2_9RHOB</name>
<protein>
    <submittedName>
        <fullName evidence="5">Flagellar hook-associated protein 3 FlgL</fullName>
    </submittedName>
</protein>
<dbReference type="InterPro" id="IPR046358">
    <property type="entry name" value="Flagellin_C"/>
</dbReference>
<reference evidence="6" key="1">
    <citation type="submission" date="2017-01" db="EMBL/GenBank/DDBJ databases">
        <authorList>
            <person name="Varghese N."/>
            <person name="Submissions S."/>
        </authorList>
    </citation>
    <scope>NUCLEOTIDE SEQUENCE [LARGE SCALE GENOMIC DNA]</scope>
    <source>
        <strain evidence="6">DSM 18714</strain>
    </source>
</reference>
<dbReference type="GO" id="GO:0009288">
    <property type="term" value="C:bacterial-type flagellum"/>
    <property type="evidence" value="ECO:0007669"/>
    <property type="project" value="UniProtKB-SubCell"/>
</dbReference>
<organism evidence="5 6">
    <name type="scientific">Phaeovulum vinaykumarii</name>
    <dbReference type="NCBI Taxonomy" id="407234"/>
    <lineage>
        <taxon>Bacteria</taxon>
        <taxon>Pseudomonadati</taxon>
        <taxon>Pseudomonadota</taxon>
        <taxon>Alphaproteobacteria</taxon>
        <taxon>Rhodobacterales</taxon>
        <taxon>Paracoccaceae</taxon>
        <taxon>Phaeovulum</taxon>
    </lineage>
</organism>
<dbReference type="PANTHER" id="PTHR42792:SF1">
    <property type="entry name" value="FLAGELLAR HOOK-ASSOCIATED PROTEIN 3"/>
    <property type="match status" value="1"/>
</dbReference>
<dbReference type="InterPro" id="IPR001492">
    <property type="entry name" value="Flagellin"/>
</dbReference>
<dbReference type="RefSeq" id="WP_159440047.1">
    <property type="nucleotide sequence ID" value="NZ_FTOM01000002.1"/>
</dbReference>
<dbReference type="EMBL" id="FTOM01000002">
    <property type="protein sequence ID" value="SIS67508.1"/>
    <property type="molecule type" value="Genomic_DNA"/>
</dbReference>
<keyword evidence="5" id="KW-0966">Cell projection</keyword>
<dbReference type="GO" id="GO:0005198">
    <property type="term" value="F:structural molecule activity"/>
    <property type="evidence" value="ECO:0007669"/>
    <property type="project" value="InterPro"/>
</dbReference>
<keyword evidence="3" id="KW-0975">Bacterial flagellum</keyword>
<dbReference type="SUPFAM" id="SSF64518">
    <property type="entry name" value="Phase 1 flagellin"/>
    <property type="match status" value="1"/>
</dbReference>
<keyword evidence="5" id="KW-0282">Flagellum</keyword>
<evidence type="ECO:0000256" key="2">
    <source>
        <dbReference type="ARBA" id="ARBA00005709"/>
    </source>
</evidence>
<dbReference type="AlphaFoldDB" id="A0A1N7L0Y2"/>
<evidence type="ECO:0000256" key="3">
    <source>
        <dbReference type="ARBA" id="ARBA00023143"/>
    </source>
</evidence>
<accession>A0A1N7L0Y2</accession>
<comment type="similarity">
    <text evidence="2">Belongs to the bacterial flagellin family.</text>
</comment>
<dbReference type="Gene3D" id="1.20.1330.10">
    <property type="entry name" value="f41 fragment of flagellin, N-terminal domain"/>
    <property type="match status" value="1"/>
</dbReference>
<dbReference type="STRING" id="407234.SAMN05421795_102407"/>
<dbReference type="PANTHER" id="PTHR42792">
    <property type="entry name" value="FLAGELLIN"/>
    <property type="match status" value="1"/>
</dbReference>
<gene>
    <name evidence="5" type="ORF">SAMN05421795_102407</name>
</gene>
<dbReference type="Pfam" id="PF00700">
    <property type="entry name" value="Flagellin_C"/>
    <property type="match status" value="1"/>
</dbReference>
<evidence type="ECO:0000313" key="5">
    <source>
        <dbReference type="EMBL" id="SIS67508.1"/>
    </source>
</evidence>
<keyword evidence="6" id="KW-1185">Reference proteome</keyword>
<evidence type="ECO:0000256" key="1">
    <source>
        <dbReference type="ARBA" id="ARBA00004365"/>
    </source>
</evidence>
<sequence>MVKAHTFRQHNTQLKQLSLRLTDEMVSGRVSDVAKAVQGDYSTLAGIERSLHNMDAFDTASAEAEQMASAMQSALKTIQDATFEIGGTLVSASTTTSDIMIDTNAEKAYGVFKAVVSAINTNTTGRYLFAGKDFDTAPLVDAETLLTTLETATAGATSAAALEAAVSAWFDAPAGGGGFVDTAYLGGVAMDPVRVSETDTATFGVTALDSGFRDTLKGLAMASMLARGAFAGDLDARSELIQTAGEKVITGQDALTYTRAEVGWTEGHVSDAQTQNSSQRIALELARSKIVEADPYETATAMEAVQTQIETLYTLTARLSELSFTDYMR</sequence>
<feature type="domain" description="Flagellin C-terminal" evidence="4">
    <location>
        <begin position="254"/>
        <end position="323"/>
    </location>
</feature>
<evidence type="ECO:0000259" key="4">
    <source>
        <dbReference type="Pfam" id="PF00700"/>
    </source>
</evidence>
<dbReference type="Proteomes" id="UP000186098">
    <property type="component" value="Unassembled WGS sequence"/>
</dbReference>
<evidence type="ECO:0000313" key="6">
    <source>
        <dbReference type="Proteomes" id="UP000186098"/>
    </source>
</evidence>
<proteinExistence type="inferred from homology"/>
<keyword evidence="5" id="KW-0969">Cilium</keyword>
<comment type="subcellular location">
    <subcellularLocation>
        <location evidence="1">Bacterial flagellum</location>
    </subcellularLocation>
</comment>